<dbReference type="RefSeq" id="XP_045263267.1">
    <property type="nucleotide sequence ID" value="XM_045407878.1"/>
</dbReference>
<evidence type="ECO:0000313" key="2">
    <source>
        <dbReference type="EMBL" id="KAF3804108.1"/>
    </source>
</evidence>
<dbReference type="GeneID" id="69015045"/>
<feature type="compositionally biased region" description="Low complexity" evidence="1">
    <location>
        <begin position="189"/>
        <end position="198"/>
    </location>
</feature>
<feature type="compositionally biased region" description="Low complexity" evidence="1">
    <location>
        <begin position="208"/>
        <end position="234"/>
    </location>
</feature>
<proteinExistence type="predicted"/>
<feature type="compositionally biased region" description="Low complexity" evidence="1">
    <location>
        <begin position="127"/>
        <end position="151"/>
    </location>
</feature>
<sequence>MSSSLARSRSLRKPTDLSSSSSTAPQRNVSPSRLPAPRPTRPTTRNVSSGSLNDTSAAAATKKKPSALSSLLSRGSSTRQTAARKDASSTSSSTTAPSSRTANAPTRTTSTREPTAGLNRLRNPAASSTSNLPGTSGSSSSSTRPTTSSGLAQKRTAPTSSTGPGLGHTRARSVATLNGSMTLPPPNPSSTTSRATAPKPRPTSLYGAPSTSTTSLASSTAAARRPGSAAAQDPARPPRPGSGSSTSTTSTATTSTTNLTHKPSVASISTRTRAGSTASTKPPSKPPTRQQTTPTSPRHPKPPVRQQQQQTSQPASPRSPRSPPRNKPLLKPAFTTLQQHYSPAKNLAPKPLTATYLAPPSPSKLPTNVALSAETSRLQTELLQLHLLHRDLPATTSQWHASARSHLASLHAALATSSKDLVALEADAAERLNVAALHRWATPRKGLLEEKIQRLDALLTSLWSLDSPGGKHNRLVRAFERWASSLADLEAARARADGPDSDPAALLDANLEVRFGGGLDARWKEECALLVRRLEGWDLQLKELAYDGEEEEAEDVAQTSSLKRMLDDCESLIKDMLGELAVMEEIEAAAVQRETEWIKKMNRQGDDGGKRDTPRAGAVWRVI</sequence>
<reference evidence="2" key="1">
    <citation type="journal article" date="2020" name="Phytopathology">
        <title>Genome sequence and comparative analysis of Colletotrichum gloeosporioides isolated from Liriodendron leaves.</title>
        <authorList>
            <person name="Fu F.F."/>
            <person name="Hao Z."/>
            <person name="Wang P."/>
            <person name="Lu Y."/>
            <person name="Xue L.J."/>
            <person name="Wei G."/>
            <person name="Tian Y."/>
            <person name="Baishi H."/>
            <person name="Xu H."/>
            <person name="Shi J."/>
            <person name="Cheng T."/>
            <person name="Wang G."/>
            <person name="Yi Y."/>
            <person name="Chen J."/>
        </authorList>
    </citation>
    <scope>NUCLEOTIDE SEQUENCE</scope>
    <source>
        <strain evidence="2">Lc1</strain>
    </source>
</reference>
<dbReference type="Proteomes" id="UP000613401">
    <property type="component" value="Unassembled WGS sequence"/>
</dbReference>
<dbReference type="AlphaFoldDB" id="A0A8H4FJ23"/>
<comment type="caution">
    <text evidence="2">The sequence shown here is derived from an EMBL/GenBank/DDBJ whole genome shotgun (WGS) entry which is preliminary data.</text>
</comment>
<reference evidence="2" key="2">
    <citation type="submission" date="2020-03" db="EMBL/GenBank/DDBJ databases">
        <authorList>
            <person name="Fu F.-F."/>
            <person name="Chen J."/>
        </authorList>
    </citation>
    <scope>NUCLEOTIDE SEQUENCE</scope>
    <source>
        <strain evidence="2">Lc1</strain>
    </source>
</reference>
<gene>
    <name evidence="2" type="ORF">GCG54_00007903</name>
</gene>
<evidence type="ECO:0008006" key="4">
    <source>
        <dbReference type="Google" id="ProtNLM"/>
    </source>
</evidence>
<accession>A0A8H4FJ23</accession>
<feature type="compositionally biased region" description="Low complexity" evidence="1">
    <location>
        <begin position="55"/>
        <end position="77"/>
    </location>
</feature>
<organism evidence="2 3">
    <name type="scientific">Colletotrichum gloeosporioides</name>
    <name type="common">Anthracnose fungus</name>
    <name type="synonym">Glomerella cingulata</name>
    <dbReference type="NCBI Taxonomy" id="474922"/>
    <lineage>
        <taxon>Eukaryota</taxon>
        <taxon>Fungi</taxon>
        <taxon>Dikarya</taxon>
        <taxon>Ascomycota</taxon>
        <taxon>Pezizomycotina</taxon>
        <taxon>Sordariomycetes</taxon>
        <taxon>Hypocreomycetidae</taxon>
        <taxon>Glomerellales</taxon>
        <taxon>Glomerellaceae</taxon>
        <taxon>Colletotrichum</taxon>
        <taxon>Colletotrichum gloeosporioides species complex</taxon>
    </lineage>
</organism>
<feature type="region of interest" description="Disordered" evidence="1">
    <location>
        <begin position="1"/>
        <end position="330"/>
    </location>
</feature>
<protein>
    <recommendedName>
        <fullName evidence="4">Aga1 a-agglutinin anchor subunit</fullName>
    </recommendedName>
</protein>
<evidence type="ECO:0000313" key="3">
    <source>
        <dbReference type="Proteomes" id="UP000613401"/>
    </source>
</evidence>
<feature type="compositionally biased region" description="Polar residues" evidence="1">
    <location>
        <begin position="16"/>
        <end position="31"/>
    </location>
</feature>
<name>A0A8H4FJ23_COLGL</name>
<feature type="compositionally biased region" description="Low complexity" evidence="1">
    <location>
        <begin position="266"/>
        <end position="296"/>
    </location>
</feature>
<feature type="compositionally biased region" description="Low complexity" evidence="1">
    <location>
        <begin position="88"/>
        <end position="106"/>
    </location>
</feature>
<dbReference type="EMBL" id="WVTB01000051">
    <property type="protein sequence ID" value="KAF3804108.1"/>
    <property type="molecule type" value="Genomic_DNA"/>
</dbReference>
<evidence type="ECO:0000256" key="1">
    <source>
        <dbReference type="SAM" id="MobiDB-lite"/>
    </source>
</evidence>
<feature type="compositionally biased region" description="Low complexity" evidence="1">
    <location>
        <begin position="241"/>
        <end position="257"/>
    </location>
</feature>
<keyword evidence="3" id="KW-1185">Reference proteome</keyword>
<feature type="compositionally biased region" description="Low complexity" evidence="1">
    <location>
        <begin position="304"/>
        <end position="319"/>
    </location>
</feature>